<keyword evidence="4" id="KW-1185">Reference proteome</keyword>
<feature type="non-terminal residue" evidence="3">
    <location>
        <position position="1"/>
    </location>
</feature>
<name>A0AAN5I7X7_9BILA</name>
<evidence type="ECO:0000256" key="2">
    <source>
        <dbReference type="RuleBase" id="RU000363"/>
    </source>
</evidence>
<dbReference type="EMBL" id="BTRK01000005">
    <property type="protein sequence ID" value="GMR55947.1"/>
    <property type="molecule type" value="Genomic_DNA"/>
</dbReference>
<organism evidence="3 4">
    <name type="scientific">Pristionchus mayeri</name>
    <dbReference type="NCBI Taxonomy" id="1317129"/>
    <lineage>
        <taxon>Eukaryota</taxon>
        <taxon>Metazoa</taxon>
        <taxon>Ecdysozoa</taxon>
        <taxon>Nematoda</taxon>
        <taxon>Chromadorea</taxon>
        <taxon>Rhabditida</taxon>
        <taxon>Rhabditina</taxon>
        <taxon>Diplogasteromorpha</taxon>
        <taxon>Diplogasteroidea</taxon>
        <taxon>Neodiplogasteridae</taxon>
        <taxon>Pristionchus</taxon>
    </lineage>
</organism>
<dbReference type="InterPro" id="IPR002347">
    <property type="entry name" value="SDR_fam"/>
</dbReference>
<evidence type="ECO:0000256" key="1">
    <source>
        <dbReference type="ARBA" id="ARBA00023002"/>
    </source>
</evidence>
<dbReference type="InterPro" id="IPR036291">
    <property type="entry name" value="NAD(P)-bd_dom_sf"/>
</dbReference>
<dbReference type="GO" id="GO:0016491">
    <property type="term" value="F:oxidoreductase activity"/>
    <property type="evidence" value="ECO:0007669"/>
    <property type="project" value="UniProtKB-KW"/>
</dbReference>
<dbReference type="AlphaFoldDB" id="A0AAN5I7X7"/>
<comment type="similarity">
    <text evidence="2">Belongs to the short-chain dehydrogenases/reductases (SDR) family.</text>
</comment>
<accession>A0AAN5I7X7</accession>
<evidence type="ECO:0000313" key="3">
    <source>
        <dbReference type="EMBL" id="GMR55947.1"/>
    </source>
</evidence>
<evidence type="ECO:0000313" key="4">
    <source>
        <dbReference type="Proteomes" id="UP001328107"/>
    </source>
</evidence>
<dbReference type="PRINTS" id="PR00081">
    <property type="entry name" value="GDHRDH"/>
</dbReference>
<reference evidence="4" key="1">
    <citation type="submission" date="2022-10" db="EMBL/GenBank/DDBJ databases">
        <title>Genome assembly of Pristionchus species.</title>
        <authorList>
            <person name="Yoshida K."/>
            <person name="Sommer R.J."/>
        </authorList>
    </citation>
    <scope>NUCLEOTIDE SEQUENCE [LARGE SCALE GENOMIC DNA]</scope>
    <source>
        <strain evidence="4">RS5460</strain>
    </source>
</reference>
<gene>
    <name evidence="3" type="ORF">PMAYCL1PPCAC_26142</name>
</gene>
<evidence type="ECO:0008006" key="5">
    <source>
        <dbReference type="Google" id="ProtNLM"/>
    </source>
</evidence>
<protein>
    <recommendedName>
        <fullName evidence="5">Dehydrogenase</fullName>
    </recommendedName>
</protein>
<dbReference type="PANTHER" id="PTHR43157:SF31">
    <property type="entry name" value="PHOSPHATIDYLINOSITOL-GLYCAN BIOSYNTHESIS CLASS F PROTEIN"/>
    <property type="match status" value="1"/>
</dbReference>
<keyword evidence="1" id="KW-0560">Oxidoreductase</keyword>
<sequence length="276" mass="30660">GWGTAKELNLRGAKVYMLCRSRDRTEKARGEMIQAGCDGSRLIYVNLDLGSIESVRKCAEEMHKLESHVDILVNNAGISAGAYERTADGHESTWQTNHLGPFLLTELLLQLVEKSEAGRIINVTGGIYTIISSLDLSTIDEKEGFGGSVVAYSRSKLANVMHARELNRRLRARDNDVITVNSLRPGVIHTELGRDHPWLSWTTHYLFWFIQKTRLDGAQTTLYAALSGEVKGVSGKYFTVKLCCMSLLHILVTSPGWKATSTSIVNLPEFLYISAM</sequence>
<dbReference type="Pfam" id="PF00106">
    <property type="entry name" value="adh_short"/>
    <property type="match status" value="1"/>
</dbReference>
<dbReference type="Proteomes" id="UP001328107">
    <property type="component" value="Unassembled WGS sequence"/>
</dbReference>
<dbReference type="Gene3D" id="3.40.50.720">
    <property type="entry name" value="NAD(P)-binding Rossmann-like Domain"/>
    <property type="match status" value="1"/>
</dbReference>
<dbReference type="PANTHER" id="PTHR43157">
    <property type="entry name" value="PHOSPHATIDYLINOSITOL-GLYCAN BIOSYNTHESIS CLASS F PROTEIN-RELATED"/>
    <property type="match status" value="1"/>
</dbReference>
<dbReference type="SUPFAM" id="SSF51735">
    <property type="entry name" value="NAD(P)-binding Rossmann-fold domains"/>
    <property type="match status" value="1"/>
</dbReference>
<proteinExistence type="inferred from homology"/>
<comment type="caution">
    <text evidence="3">The sequence shown here is derived from an EMBL/GenBank/DDBJ whole genome shotgun (WGS) entry which is preliminary data.</text>
</comment>
<dbReference type="PRINTS" id="PR00080">
    <property type="entry name" value="SDRFAMILY"/>
</dbReference>